<organism evidence="2 3">
    <name type="scientific">SAR324 cluster bacterium</name>
    <dbReference type="NCBI Taxonomy" id="2024889"/>
    <lineage>
        <taxon>Bacteria</taxon>
        <taxon>Deltaproteobacteria</taxon>
        <taxon>SAR324 cluster</taxon>
    </lineage>
</organism>
<comment type="caution">
    <text evidence="2">The sequence shown here is derived from an EMBL/GenBank/DDBJ whole genome shotgun (WGS) entry which is preliminary data.</text>
</comment>
<feature type="region of interest" description="Disordered" evidence="1">
    <location>
        <begin position="35"/>
        <end position="69"/>
    </location>
</feature>
<evidence type="ECO:0000313" key="3">
    <source>
        <dbReference type="Proteomes" id="UP000524246"/>
    </source>
</evidence>
<protein>
    <submittedName>
        <fullName evidence="2">Uncharacterized protein</fullName>
    </submittedName>
</protein>
<evidence type="ECO:0000256" key="1">
    <source>
        <dbReference type="SAM" id="MobiDB-lite"/>
    </source>
</evidence>
<reference evidence="2 3" key="1">
    <citation type="journal article" date="2020" name="Biotechnol. Biofuels">
        <title>New insights from the biogas microbiome by comprehensive genome-resolved metagenomics of nearly 1600 species originating from multiple anaerobic digesters.</title>
        <authorList>
            <person name="Campanaro S."/>
            <person name="Treu L."/>
            <person name="Rodriguez-R L.M."/>
            <person name="Kovalovszki A."/>
            <person name="Ziels R.M."/>
            <person name="Maus I."/>
            <person name="Zhu X."/>
            <person name="Kougias P.G."/>
            <person name="Basile A."/>
            <person name="Luo G."/>
            <person name="Schluter A."/>
            <person name="Konstantinidis K.T."/>
            <person name="Angelidaki I."/>
        </authorList>
    </citation>
    <scope>NUCLEOTIDE SEQUENCE [LARGE SCALE GENOMIC DNA]</scope>
    <source>
        <strain evidence="2">AS27yjCOA_65</strain>
    </source>
</reference>
<proteinExistence type="predicted"/>
<dbReference type="Proteomes" id="UP000524246">
    <property type="component" value="Unassembled WGS sequence"/>
</dbReference>
<sequence length="69" mass="7727">MERFYGIKDSSILESLVKMTCKVKTLEEVLGSFPKAKSPLKKPSKAKITKTKTRTKRSAKAKKPSTRKG</sequence>
<feature type="compositionally biased region" description="Basic residues" evidence="1">
    <location>
        <begin position="38"/>
        <end position="69"/>
    </location>
</feature>
<dbReference type="AlphaFoldDB" id="A0A7X9FSM9"/>
<dbReference type="EMBL" id="JAAZON010000480">
    <property type="protein sequence ID" value="NMC63602.1"/>
    <property type="molecule type" value="Genomic_DNA"/>
</dbReference>
<name>A0A7X9FSM9_9DELT</name>
<evidence type="ECO:0000313" key="2">
    <source>
        <dbReference type="EMBL" id="NMC63602.1"/>
    </source>
</evidence>
<accession>A0A7X9FSM9</accession>
<gene>
    <name evidence="2" type="ORF">GYA55_10610</name>
</gene>